<dbReference type="PROSITE" id="PS01124">
    <property type="entry name" value="HTH_ARAC_FAMILY_2"/>
    <property type="match status" value="1"/>
</dbReference>
<reference evidence="2 3" key="1">
    <citation type="submission" date="2016-07" db="EMBL/GenBank/DDBJ databases">
        <title>Draft genome sequence of Prauserella muralis DSM 45305, isolated from a mould-covered wall in an indoor environment.</title>
        <authorList>
            <person name="Ruckert C."/>
            <person name="Albersmeier A."/>
            <person name="Jiang C.-L."/>
            <person name="Jiang Y."/>
            <person name="Kalinowski J."/>
            <person name="Schneider O."/>
            <person name="Winkler A."/>
            <person name="Zotchev S.B."/>
        </authorList>
    </citation>
    <scope>NUCLEOTIDE SEQUENCE [LARGE SCALE GENOMIC DNA]</scope>
    <source>
        <strain evidence="2 3">DSM 45305</strain>
    </source>
</reference>
<evidence type="ECO:0000313" key="3">
    <source>
        <dbReference type="Proteomes" id="UP000249915"/>
    </source>
</evidence>
<dbReference type="GO" id="GO:0003700">
    <property type="term" value="F:DNA-binding transcription factor activity"/>
    <property type="evidence" value="ECO:0007669"/>
    <property type="project" value="InterPro"/>
</dbReference>
<keyword evidence="3" id="KW-1185">Reference proteome</keyword>
<organism evidence="2 3">
    <name type="scientific">Prauserella muralis</name>
    <dbReference type="NCBI Taxonomy" id="588067"/>
    <lineage>
        <taxon>Bacteria</taxon>
        <taxon>Bacillati</taxon>
        <taxon>Actinomycetota</taxon>
        <taxon>Actinomycetes</taxon>
        <taxon>Pseudonocardiales</taxon>
        <taxon>Pseudonocardiaceae</taxon>
        <taxon>Prauserella</taxon>
    </lineage>
</organism>
<gene>
    <name evidence="2" type="ORF">BAY60_32435</name>
</gene>
<dbReference type="AlphaFoldDB" id="A0A2V4AIP8"/>
<dbReference type="InterPro" id="IPR035418">
    <property type="entry name" value="AraC-bd_2"/>
</dbReference>
<accession>A0A2V4AIP8</accession>
<feature type="domain" description="HTH araC/xylS-type" evidence="1">
    <location>
        <begin position="169"/>
        <end position="271"/>
    </location>
</feature>
<name>A0A2V4AIP8_9PSEU</name>
<dbReference type="InterPro" id="IPR018060">
    <property type="entry name" value="HTH_AraC"/>
</dbReference>
<dbReference type="Proteomes" id="UP000249915">
    <property type="component" value="Unassembled WGS sequence"/>
</dbReference>
<dbReference type="Pfam" id="PF14525">
    <property type="entry name" value="AraC_binding_2"/>
    <property type="match status" value="1"/>
</dbReference>
<comment type="caution">
    <text evidence="2">The sequence shown here is derived from an EMBL/GenBank/DDBJ whole genome shotgun (WGS) entry which is preliminary data.</text>
</comment>
<dbReference type="GO" id="GO:0043565">
    <property type="term" value="F:sequence-specific DNA binding"/>
    <property type="evidence" value="ECO:0007669"/>
    <property type="project" value="InterPro"/>
</dbReference>
<dbReference type="Gene3D" id="1.10.10.60">
    <property type="entry name" value="Homeodomain-like"/>
    <property type="match status" value="1"/>
</dbReference>
<protein>
    <recommendedName>
        <fullName evidence="1">HTH araC/xylS-type domain-containing protein</fullName>
    </recommendedName>
</protein>
<evidence type="ECO:0000259" key="1">
    <source>
        <dbReference type="PROSITE" id="PS01124"/>
    </source>
</evidence>
<dbReference type="EMBL" id="MASW01000007">
    <property type="protein sequence ID" value="PXY19450.1"/>
    <property type="molecule type" value="Genomic_DNA"/>
</dbReference>
<dbReference type="SMART" id="SM00342">
    <property type="entry name" value="HTH_ARAC"/>
    <property type="match status" value="1"/>
</dbReference>
<proteinExistence type="predicted"/>
<evidence type="ECO:0000313" key="2">
    <source>
        <dbReference type="EMBL" id="PXY19450.1"/>
    </source>
</evidence>
<sequence>MHTYTAYGAEAIVDVTELTFYVVKIPLRGSLVVDSQSRRFLASPRLGSVADCGNSVSMWLGAGCEQLIWRIEPTLVIRQLAHMINAEVEHRVLFDPNLPVTGMRRRDWMALFKSLVTDLSRDPSLATDPLLIDPVERLLVQELLLAQPHSYTMFLLDEFASPAPSRVVDAATELMHHQPQRYPTVTDVARELGVGLPALDKGFHRHLDTTVAAVLEAKRLRHVRKVLLAACPSDSVAVTRLLRKQSVVAISTFTNRYLRQYGETPLQTTYRH</sequence>